<dbReference type="Proteomes" id="UP000308489">
    <property type="component" value="Chromosome 1"/>
</dbReference>
<feature type="chain" id="PRO_5039069252" evidence="2">
    <location>
        <begin position="25"/>
        <end position="583"/>
    </location>
</feature>
<proteinExistence type="predicted"/>
<dbReference type="PANTHER" id="PTHR46333">
    <property type="entry name" value="CYTOKINESIS PROTEIN 3"/>
    <property type="match status" value="1"/>
</dbReference>
<organism evidence="4 5">
    <name type="scientific">Hathewaya histolytica</name>
    <name type="common">Clostridium histolyticum</name>
    <dbReference type="NCBI Taxonomy" id="1498"/>
    <lineage>
        <taxon>Bacteria</taxon>
        <taxon>Bacillati</taxon>
        <taxon>Bacillota</taxon>
        <taxon>Clostridia</taxon>
        <taxon>Eubacteriales</taxon>
        <taxon>Clostridiaceae</taxon>
        <taxon>Hathewaya</taxon>
    </lineage>
</organism>
<dbReference type="SUPFAM" id="SSF54001">
    <property type="entry name" value="Cysteine proteinases"/>
    <property type="match status" value="1"/>
</dbReference>
<dbReference type="AlphaFoldDB" id="A0A4V6KER2"/>
<evidence type="ECO:0000313" key="5">
    <source>
        <dbReference type="Proteomes" id="UP000308489"/>
    </source>
</evidence>
<feature type="region of interest" description="Disordered" evidence="1">
    <location>
        <begin position="29"/>
        <end position="333"/>
    </location>
</feature>
<dbReference type="PROSITE" id="PS51257">
    <property type="entry name" value="PROKAR_LIPOPROTEIN"/>
    <property type="match status" value="1"/>
</dbReference>
<dbReference type="KEGG" id="hhw:NCTC503_02605"/>
<dbReference type="InterPro" id="IPR052557">
    <property type="entry name" value="CAP/Cytokinesis_protein"/>
</dbReference>
<dbReference type="PANTHER" id="PTHR46333:SF2">
    <property type="entry name" value="CYTOKINESIS PROTEIN 3"/>
    <property type="match status" value="1"/>
</dbReference>
<dbReference type="InterPro" id="IPR002931">
    <property type="entry name" value="Transglutaminase-like"/>
</dbReference>
<keyword evidence="2" id="KW-0732">Signal</keyword>
<feature type="signal peptide" evidence="2">
    <location>
        <begin position="1"/>
        <end position="24"/>
    </location>
</feature>
<feature type="compositionally biased region" description="Polar residues" evidence="1">
    <location>
        <begin position="69"/>
        <end position="84"/>
    </location>
</feature>
<evidence type="ECO:0000313" key="4">
    <source>
        <dbReference type="EMBL" id="VTQ95917.1"/>
    </source>
</evidence>
<protein>
    <submittedName>
        <fullName evidence="4">Transglutaminase</fullName>
    </submittedName>
</protein>
<sequence>MRKTKVSILILNLIVALTFTSCTVKDKPENVSKKATTTQEQSQYSDDMFNDNASKKSNNPEEKSKTDNSTDSTKQNETAKAPSTSDNKDNSKNIDNSDKNIQSKSDKNIKSTKRQNSKTTLIAQVGSKSKAKAQTKPTSKSHKENSGVVIKDNKTSMAKLDIKTKTNKTKKDNSSTVTKTDKVKDKKPDTQNKPDKKHETKPTTEVKPDKKNENKPTTEIKPDKKNEDKPTTETKPDKKNEDKPTTETKPDKKNEDKPTTETKPDKKNEDKPTTETKPDKKNEDKPTTETKPDKKNEDKPTTETKPDKKNEDKPTTETKPSETNQNNSPVNSEKDLVTRIESNLTSYPDRLTITLGKDYSPNDWDKLNDIVKSIIFNSNNFNYGFNSWGWERIGNKLTLKPNYSLPKAKLQSQNEEVTIKVDTIINTIIKKGMSELQKEKAIHDYIVNNTVYNYANFKNNIYDPNDHSAYGPLILGTAVCEGYAKAMNLLLNKVGIESFMVTGLGNGGPHAWNIVKIDGKYYNVDSTFDDPVGAGNVLRYTYFNKSDSAISFDHSRDDMGAKLPKCTDTKYDKYTDSDWSKIK</sequence>
<reference evidence="4 5" key="1">
    <citation type="submission" date="2019-05" db="EMBL/GenBank/DDBJ databases">
        <authorList>
            <consortium name="Pathogen Informatics"/>
        </authorList>
    </citation>
    <scope>NUCLEOTIDE SEQUENCE [LARGE SCALE GENOMIC DNA]</scope>
    <source>
        <strain evidence="4 5">NCTC503</strain>
    </source>
</reference>
<dbReference type="Pfam" id="PF01841">
    <property type="entry name" value="Transglut_core"/>
    <property type="match status" value="1"/>
</dbReference>
<feature type="domain" description="Transglutaminase-like" evidence="3">
    <location>
        <begin position="472"/>
        <end position="528"/>
    </location>
</feature>
<gene>
    <name evidence="4" type="ORF">NCTC503_02605</name>
</gene>
<evidence type="ECO:0000256" key="2">
    <source>
        <dbReference type="SAM" id="SignalP"/>
    </source>
</evidence>
<dbReference type="InterPro" id="IPR038765">
    <property type="entry name" value="Papain-like_cys_pep_sf"/>
</dbReference>
<dbReference type="EMBL" id="LR590481">
    <property type="protein sequence ID" value="VTQ95917.1"/>
    <property type="molecule type" value="Genomic_DNA"/>
</dbReference>
<dbReference type="SMART" id="SM00460">
    <property type="entry name" value="TGc"/>
    <property type="match status" value="1"/>
</dbReference>
<feature type="compositionally biased region" description="Polar residues" evidence="1">
    <location>
        <begin position="33"/>
        <end position="45"/>
    </location>
</feature>
<dbReference type="OrthoDB" id="9788327at2"/>
<name>A0A4V6KER2_HATHI</name>
<dbReference type="GO" id="GO:0005737">
    <property type="term" value="C:cytoplasm"/>
    <property type="evidence" value="ECO:0007669"/>
    <property type="project" value="TreeGrafter"/>
</dbReference>
<feature type="compositionally biased region" description="Basic and acidic residues" evidence="1">
    <location>
        <begin position="86"/>
        <end position="98"/>
    </location>
</feature>
<feature type="compositionally biased region" description="Basic and acidic residues" evidence="1">
    <location>
        <begin position="160"/>
        <end position="320"/>
    </location>
</feature>
<dbReference type="Gene3D" id="3.10.620.30">
    <property type="match status" value="1"/>
</dbReference>
<evidence type="ECO:0000256" key="1">
    <source>
        <dbReference type="SAM" id="MobiDB-lite"/>
    </source>
</evidence>
<dbReference type="RefSeq" id="WP_138211099.1">
    <property type="nucleotide sequence ID" value="NZ_CBCRUQ010000006.1"/>
</dbReference>
<feature type="compositionally biased region" description="Basic and acidic residues" evidence="1">
    <location>
        <begin position="58"/>
        <end position="68"/>
    </location>
</feature>
<evidence type="ECO:0000259" key="3">
    <source>
        <dbReference type="SMART" id="SM00460"/>
    </source>
</evidence>
<accession>A0A4V6KER2</accession>
<keyword evidence="5" id="KW-1185">Reference proteome</keyword>
<feature type="compositionally biased region" description="Polar residues" evidence="1">
    <location>
        <begin position="321"/>
        <end position="331"/>
    </location>
</feature>